<dbReference type="STRING" id="71717.A0A4Y7SCK7"/>
<dbReference type="EMBL" id="QPFP01000201">
    <property type="protein sequence ID" value="TEB19263.1"/>
    <property type="molecule type" value="Genomic_DNA"/>
</dbReference>
<feature type="region of interest" description="Disordered" evidence="1">
    <location>
        <begin position="1187"/>
        <end position="1223"/>
    </location>
</feature>
<feature type="region of interest" description="Disordered" evidence="1">
    <location>
        <begin position="764"/>
        <end position="787"/>
    </location>
</feature>
<dbReference type="Proteomes" id="UP000298030">
    <property type="component" value="Unassembled WGS sequence"/>
</dbReference>
<dbReference type="OrthoDB" id="2687259at2759"/>
<evidence type="ECO:0000256" key="1">
    <source>
        <dbReference type="SAM" id="MobiDB-lite"/>
    </source>
</evidence>
<protein>
    <submittedName>
        <fullName evidence="2">Uncharacterized protein</fullName>
    </submittedName>
</protein>
<comment type="caution">
    <text evidence="2">The sequence shown here is derived from an EMBL/GenBank/DDBJ whole genome shotgun (WGS) entry which is preliminary data.</text>
</comment>
<gene>
    <name evidence="2" type="ORF">FA13DRAFT_1719017</name>
</gene>
<evidence type="ECO:0000313" key="2">
    <source>
        <dbReference type="EMBL" id="TEB19263.1"/>
    </source>
</evidence>
<reference evidence="2 3" key="1">
    <citation type="journal article" date="2019" name="Nat. Ecol. Evol.">
        <title>Megaphylogeny resolves global patterns of mushroom evolution.</title>
        <authorList>
            <person name="Varga T."/>
            <person name="Krizsan K."/>
            <person name="Foldi C."/>
            <person name="Dima B."/>
            <person name="Sanchez-Garcia M."/>
            <person name="Sanchez-Ramirez S."/>
            <person name="Szollosi G.J."/>
            <person name="Szarkandi J.G."/>
            <person name="Papp V."/>
            <person name="Albert L."/>
            <person name="Andreopoulos W."/>
            <person name="Angelini C."/>
            <person name="Antonin V."/>
            <person name="Barry K.W."/>
            <person name="Bougher N.L."/>
            <person name="Buchanan P."/>
            <person name="Buyck B."/>
            <person name="Bense V."/>
            <person name="Catcheside P."/>
            <person name="Chovatia M."/>
            <person name="Cooper J."/>
            <person name="Damon W."/>
            <person name="Desjardin D."/>
            <person name="Finy P."/>
            <person name="Geml J."/>
            <person name="Haridas S."/>
            <person name="Hughes K."/>
            <person name="Justo A."/>
            <person name="Karasinski D."/>
            <person name="Kautmanova I."/>
            <person name="Kiss B."/>
            <person name="Kocsube S."/>
            <person name="Kotiranta H."/>
            <person name="LaButti K.M."/>
            <person name="Lechner B.E."/>
            <person name="Liimatainen K."/>
            <person name="Lipzen A."/>
            <person name="Lukacs Z."/>
            <person name="Mihaltcheva S."/>
            <person name="Morgado L.N."/>
            <person name="Niskanen T."/>
            <person name="Noordeloos M.E."/>
            <person name="Ohm R.A."/>
            <person name="Ortiz-Santana B."/>
            <person name="Ovrebo C."/>
            <person name="Racz N."/>
            <person name="Riley R."/>
            <person name="Savchenko A."/>
            <person name="Shiryaev A."/>
            <person name="Soop K."/>
            <person name="Spirin V."/>
            <person name="Szebenyi C."/>
            <person name="Tomsovsky M."/>
            <person name="Tulloss R.E."/>
            <person name="Uehling J."/>
            <person name="Grigoriev I.V."/>
            <person name="Vagvolgyi C."/>
            <person name="Papp T."/>
            <person name="Martin F.M."/>
            <person name="Miettinen O."/>
            <person name="Hibbett D.S."/>
            <person name="Nagy L.G."/>
        </authorList>
    </citation>
    <scope>NUCLEOTIDE SEQUENCE [LARGE SCALE GENOMIC DNA]</scope>
    <source>
        <strain evidence="2 3">FP101781</strain>
    </source>
</reference>
<accession>A0A4Y7SCK7</accession>
<name>A0A4Y7SCK7_COPMI</name>
<dbReference type="AlphaFoldDB" id="A0A4Y7SCK7"/>
<sequence length="1276" mass="145083">MTAPLELSSGIPAAMSDRPFPITRNAYEHPTHSTSCCCPQCGKVYSTYHHLAAHERACTLSRQNLSELLEQTKEFWEMKRRKRAEINETTMPIRGKGSDRNCRPGSVSFQLSEECTNSSPRIKRRRVTLSPEPVDTPSEQLDAPVAFRKGKRERRAPARYTHDVLPAPPPPLFPTFESPIHDAPIDIAMLEAKIALLSPPAFIPSVVSSDLPVVFVTHESDRSRFGVVKRYSLPPGVLPTHDPDQLATLQNKKTSSQVPTSYGPFGSRTAFLLAEWYWISAKKSFTDFQKLISIIQSPDFSLKDAVDVNWRAAFKSLGANRTELSDTDGSWISDDGWMTATISIDIPFHKRMKQYGTLAFTVGDFHYRSIVSLIKEKLSSRKDGQHFHYYPYEATWRRTPDSPEVELYGELYASRAFRDEHERLQRLPPTFHNKGMERVVVALMFWSDATQLTSFGGASLWPCYLFFGNESKDRRGKPSEGLGHQIAYFMKLPDKLNDYLKEMNEGKLPTSALFTYCARELFHEQWSILLGPEFTNAMKYGIILPCPDGKMRCFFPRIFSYSADYPEKVLIGGLRNNGNSPCHRCLIAKAEISKLGAPSDIERFQNKRSLAHQQEKVTEARKAIQKGYAVDSKTEIEAELQPHGLVPVHTAFASKLSEFNFDVLSVLVVDILHEFEIGVWKRLYTHLLRLLEAFSSQMSVSLVAELDSRLMELLFVCAQWHALAKLRLHNDFTLALLDYTTTHLGAKMRIFDRDTCTKVPTKELQKEAEARARKTARDRKSGATMSTSRRPAALNVFTIKFHYLGDYTSVIRKLGTTDSYSTQTGELYHREPKSWYPRTDRKNYEQQLSQIERRKARLARIRSETETPVPATPILGTQHGTMLFEADHQPADDTLYLRYTIGSNQNRSLSLNCLGRKSIGEEHCDDYLPVRILAIITSAPSPEDSSSTKGVHQWIHILIRDNRLFSHKLLKINYTTYDVRRDQDVLHVETPQSNAMFLNDRYSVETRPAEHPYIYGKLLGVFHADVSFTGTLPDGVQSREFRRIDFAWVHWYEFIGSKNLFSLDRVAPYPLDSDMALDFVDPCDILRGVHLVPHFAFGKADGPAPISDLVHSHHEWKAYYINRFADRDLFMRYQPGMSVGHAYMHTKAFPGPNIPHDFDHGIGSTSPAGRTLLSPVSRLLNHEHQPAGIARDESVPEGDCENSNSLGATEGEGYEWPLESDSENSEAGMADYLDDLDDGEFAIYNDMYEEQGDSSARPRVQEVTFRLQTHVRVFKK</sequence>
<keyword evidence="3" id="KW-1185">Reference proteome</keyword>
<dbReference type="InterPro" id="IPR041078">
    <property type="entry name" value="Plavaka"/>
</dbReference>
<dbReference type="Pfam" id="PF18759">
    <property type="entry name" value="Plavaka"/>
    <property type="match status" value="1"/>
</dbReference>
<evidence type="ECO:0000313" key="3">
    <source>
        <dbReference type="Proteomes" id="UP000298030"/>
    </source>
</evidence>
<proteinExistence type="predicted"/>
<organism evidence="2 3">
    <name type="scientific">Coprinellus micaceus</name>
    <name type="common">Glistening ink-cap mushroom</name>
    <name type="synonym">Coprinus micaceus</name>
    <dbReference type="NCBI Taxonomy" id="71717"/>
    <lineage>
        <taxon>Eukaryota</taxon>
        <taxon>Fungi</taxon>
        <taxon>Dikarya</taxon>
        <taxon>Basidiomycota</taxon>
        <taxon>Agaricomycotina</taxon>
        <taxon>Agaricomycetes</taxon>
        <taxon>Agaricomycetidae</taxon>
        <taxon>Agaricales</taxon>
        <taxon>Agaricineae</taxon>
        <taxon>Psathyrellaceae</taxon>
        <taxon>Coprinellus</taxon>
    </lineage>
</organism>